<dbReference type="EMBL" id="NMOS02000045">
    <property type="protein sequence ID" value="RDH39809.1"/>
    <property type="molecule type" value="Genomic_DNA"/>
</dbReference>
<evidence type="ECO:0000313" key="3">
    <source>
        <dbReference type="Proteomes" id="UP000226429"/>
    </source>
</evidence>
<dbReference type="Proteomes" id="UP000226429">
    <property type="component" value="Unassembled WGS sequence"/>
</dbReference>
<dbReference type="Gene3D" id="1.10.10.10">
    <property type="entry name" value="Winged helix-like DNA-binding domain superfamily/Winged helix DNA-binding domain"/>
    <property type="match status" value="1"/>
</dbReference>
<dbReference type="InterPro" id="IPR036388">
    <property type="entry name" value="WH-like_DNA-bd_sf"/>
</dbReference>
<reference evidence="2 3" key="2">
    <citation type="journal article" date="2018" name="J. Invertebr. Pathol.">
        <title>'Candidatus Aquirickettsiella gammari' (Gammaproteobacteria: Legionellales: Coxiellaceae): A bacterial pathogen of the freshwater crustacean Gammarus fossarum (Malacostraca: Amphipoda).</title>
        <authorList>
            <person name="Bojko J."/>
            <person name="Dunn A.M."/>
            <person name="Stebbing P.D."/>
            <person name="van Aerle R."/>
            <person name="Bacela-Spychalska K."/>
            <person name="Bean T.P."/>
            <person name="Urrutia A."/>
            <person name="Stentiford G.D."/>
        </authorList>
    </citation>
    <scope>NUCLEOTIDE SEQUENCE [LARGE SCALE GENOMIC DNA]</scope>
    <source>
        <strain evidence="2">RA15029</strain>
    </source>
</reference>
<dbReference type="SUPFAM" id="SSF46894">
    <property type="entry name" value="C-terminal effector domain of the bipartite response regulators"/>
    <property type="match status" value="1"/>
</dbReference>
<reference evidence="2 3" key="1">
    <citation type="journal article" date="2017" name="Int. J. Syst. Evol. Microbiol.">
        <title>Aquarickettsiella crustaci n. gen. n. sp. (Gammaproteobacteria: Legionellales: Coxiellaceae); a bacterial pathogen of the freshwater crustacean: Gammarus fossarum (Malacostraca: Amphipoda).</title>
        <authorList>
            <person name="Bojko J."/>
            <person name="Dunn A.M."/>
            <person name="Stebbing P.D."/>
            <person name="Van Aerle R."/>
            <person name="Bacela-Spychalska K."/>
            <person name="Bean T.P."/>
            <person name="Stentiford G.D."/>
        </authorList>
    </citation>
    <scope>NUCLEOTIDE SEQUENCE [LARGE SCALE GENOMIC DNA]</scope>
    <source>
        <strain evidence="2">RA15029</strain>
    </source>
</reference>
<evidence type="ECO:0000259" key="1">
    <source>
        <dbReference type="SMART" id="SM00421"/>
    </source>
</evidence>
<dbReference type="Pfam" id="PF00196">
    <property type="entry name" value="GerE"/>
    <property type="match status" value="1"/>
</dbReference>
<gene>
    <name evidence="2" type="ORF">CFE62_007095</name>
</gene>
<name>A0A370CEX4_9COXI</name>
<dbReference type="InterPro" id="IPR016032">
    <property type="entry name" value="Sig_transdc_resp-reg_C-effctor"/>
</dbReference>
<dbReference type="GO" id="GO:0003677">
    <property type="term" value="F:DNA binding"/>
    <property type="evidence" value="ECO:0007669"/>
    <property type="project" value="InterPro"/>
</dbReference>
<dbReference type="InterPro" id="IPR000792">
    <property type="entry name" value="Tscrpt_reg_LuxR_C"/>
</dbReference>
<accession>A0A370CEX4</accession>
<evidence type="ECO:0000313" key="2">
    <source>
        <dbReference type="EMBL" id="RDH39809.1"/>
    </source>
</evidence>
<comment type="caution">
    <text evidence="2">The sequence shown here is derived from an EMBL/GenBank/DDBJ whole genome shotgun (WGS) entry which is preliminary data.</text>
</comment>
<organism evidence="2 3">
    <name type="scientific">Candidatus Aquirickettsiella gammari</name>
    <dbReference type="NCBI Taxonomy" id="2016198"/>
    <lineage>
        <taxon>Bacteria</taxon>
        <taxon>Pseudomonadati</taxon>
        <taxon>Pseudomonadota</taxon>
        <taxon>Gammaproteobacteria</taxon>
        <taxon>Legionellales</taxon>
        <taxon>Coxiellaceae</taxon>
        <taxon>Candidatus Aquirickettsiella</taxon>
    </lineage>
</organism>
<proteinExistence type="predicted"/>
<feature type="domain" description="HTH luxR-type" evidence="1">
    <location>
        <begin position="62"/>
        <end position="119"/>
    </location>
</feature>
<dbReference type="SMART" id="SM00421">
    <property type="entry name" value="HTH_LUXR"/>
    <property type="match status" value="1"/>
</dbReference>
<sequence>MFNAVRLDSAWCKIIAKEDQYYEAIARYLLLKEGTEQPRDVHIQERIKYLSHKYLRVSLWLGKPLTDREIECIYESACGKGTKEIAIAKGISEGVIRKYRDSAFKKLRSEKIAEAVYFATQLGYLPLKNKQLSVQSTELEEVENASL</sequence>
<protein>
    <recommendedName>
        <fullName evidence="1">HTH luxR-type domain-containing protein</fullName>
    </recommendedName>
</protein>
<dbReference type="AlphaFoldDB" id="A0A370CEX4"/>
<dbReference type="GO" id="GO:0006355">
    <property type="term" value="P:regulation of DNA-templated transcription"/>
    <property type="evidence" value="ECO:0007669"/>
    <property type="project" value="InterPro"/>
</dbReference>
<keyword evidence="3" id="KW-1185">Reference proteome</keyword>